<protein>
    <recommendedName>
        <fullName evidence="9">Carbohydrate sulfotransferase</fullName>
        <ecNumber evidence="9">2.8.2.-</ecNumber>
    </recommendedName>
</protein>
<keyword evidence="4 9" id="KW-0812">Transmembrane</keyword>
<dbReference type="PANTHER" id="PTHR12137:SF54">
    <property type="entry name" value="CARBOHYDRATE SULFOTRANSFERASE"/>
    <property type="match status" value="1"/>
</dbReference>
<keyword evidence="7 9" id="KW-0472">Membrane</keyword>
<evidence type="ECO:0000256" key="4">
    <source>
        <dbReference type="ARBA" id="ARBA00022692"/>
    </source>
</evidence>
<evidence type="ECO:0000256" key="6">
    <source>
        <dbReference type="ARBA" id="ARBA00023034"/>
    </source>
</evidence>
<keyword evidence="3 9" id="KW-0808">Transferase</keyword>
<organism evidence="10">
    <name type="scientific">Capitella teleta</name>
    <name type="common">Polychaete worm</name>
    <dbReference type="NCBI Taxonomy" id="283909"/>
    <lineage>
        <taxon>Eukaryota</taxon>
        <taxon>Metazoa</taxon>
        <taxon>Spiralia</taxon>
        <taxon>Lophotrochozoa</taxon>
        <taxon>Annelida</taxon>
        <taxon>Polychaeta</taxon>
        <taxon>Sedentaria</taxon>
        <taxon>Scolecida</taxon>
        <taxon>Capitellidae</taxon>
        <taxon>Capitella</taxon>
    </lineage>
</organism>
<gene>
    <name evidence="10" type="ORF">CAPTEDRAFT_216064</name>
</gene>
<comment type="subcellular location">
    <subcellularLocation>
        <location evidence="1 9">Golgi apparatus membrane</location>
        <topology evidence="1 9">Single-pass type II membrane protein</topology>
    </subcellularLocation>
</comment>
<dbReference type="EC" id="2.8.2.-" evidence="9"/>
<dbReference type="PANTHER" id="PTHR12137">
    <property type="entry name" value="CARBOHYDRATE SULFOTRANSFERASE"/>
    <property type="match status" value="1"/>
</dbReference>
<dbReference type="HOGENOM" id="CLU_511164_0_0_1"/>
<evidence type="ECO:0000313" key="11">
    <source>
        <dbReference type="EnsemblMetazoa" id="CapteP216064"/>
    </source>
</evidence>
<evidence type="ECO:0000256" key="2">
    <source>
        <dbReference type="ARBA" id="ARBA00006339"/>
    </source>
</evidence>
<keyword evidence="9" id="KW-0735">Signal-anchor</keyword>
<comment type="similarity">
    <text evidence="2 9">Belongs to the sulfotransferase 2 family.</text>
</comment>
<dbReference type="InterPro" id="IPR027417">
    <property type="entry name" value="P-loop_NTPase"/>
</dbReference>
<evidence type="ECO:0000256" key="8">
    <source>
        <dbReference type="ARBA" id="ARBA00023180"/>
    </source>
</evidence>
<keyword evidence="5 9" id="KW-1133">Transmembrane helix</keyword>
<dbReference type="InterPro" id="IPR005331">
    <property type="entry name" value="Sulfotransferase"/>
</dbReference>
<dbReference type="EMBL" id="AMQN01002272">
    <property type="status" value="NOT_ANNOTATED_CDS"/>
    <property type="molecule type" value="Genomic_DNA"/>
</dbReference>
<dbReference type="OrthoDB" id="6117100at2759"/>
<keyword evidence="8 9" id="KW-0325">Glycoprotein</keyword>
<dbReference type="EMBL" id="KB308810">
    <property type="protein sequence ID" value="ELT96526.1"/>
    <property type="molecule type" value="Genomic_DNA"/>
</dbReference>
<keyword evidence="9" id="KW-0119">Carbohydrate metabolism</keyword>
<evidence type="ECO:0000313" key="12">
    <source>
        <dbReference type="Proteomes" id="UP000014760"/>
    </source>
</evidence>
<accession>R7TYL9</accession>
<dbReference type="InterPro" id="IPR018011">
    <property type="entry name" value="Carb_sulfotrans_8-10"/>
</dbReference>
<sequence>MGDLRILNCTVSICMLSIKRRTSPIVIDLRLRCKWQKKSLDEGSKKDNMFFNVADSPHVSTNLVFWSGPVDEDCRLKLEGRRIKVKAAGSIHSVRSLQCFGSCVLRISCAKGDEPFRNRSGIPAKCGGHAKCEHNKRTCNSAVVMVDLSKLKYIFIFNMVATSILILATIVFQFGHLKLTGPQVNFIKHINRRDRFGTEIFKSKSLQDEVVMDLPKDQSRVNVTNYLSAFTRKKPQCPGASCTQEERFAKLRQMCDRYPELSMTFKPNAAETYSRMLVNEKHNVMYCALPKAGSTTINNLFYYSITGKLPEDDIHCMDCWRKAGMEYLHRYSHAARRKMLNTFYKVLVVRHPLDRMVSCWNGKFVHHNGNGNPWKMHFPRMVKLLRKIQINSSLEPDLRMNPTFEEFAKYIVHLNTLGLKDDQHWRPHYRMCHPCSLDYDLIIKLDTIGDDLKPLMRKLNLTDSNFPSLNVRRDIGTHAAFQRTLPEYRQLLADDIEKLRNMFRYDMELFNYHWDDENFEASCGRACDPSDCC</sequence>
<evidence type="ECO:0000256" key="1">
    <source>
        <dbReference type="ARBA" id="ARBA00004323"/>
    </source>
</evidence>
<evidence type="ECO:0000256" key="7">
    <source>
        <dbReference type="ARBA" id="ARBA00023136"/>
    </source>
</evidence>
<evidence type="ECO:0000256" key="3">
    <source>
        <dbReference type="ARBA" id="ARBA00022679"/>
    </source>
</evidence>
<dbReference type="Proteomes" id="UP000014760">
    <property type="component" value="Unassembled WGS sequence"/>
</dbReference>
<dbReference type="AlphaFoldDB" id="R7TYL9"/>
<reference evidence="10 12" key="2">
    <citation type="journal article" date="2013" name="Nature">
        <title>Insights into bilaterian evolution from three spiralian genomes.</title>
        <authorList>
            <person name="Simakov O."/>
            <person name="Marletaz F."/>
            <person name="Cho S.J."/>
            <person name="Edsinger-Gonzales E."/>
            <person name="Havlak P."/>
            <person name="Hellsten U."/>
            <person name="Kuo D.H."/>
            <person name="Larsson T."/>
            <person name="Lv J."/>
            <person name="Arendt D."/>
            <person name="Savage R."/>
            <person name="Osoegawa K."/>
            <person name="de Jong P."/>
            <person name="Grimwood J."/>
            <person name="Chapman J.A."/>
            <person name="Shapiro H."/>
            <person name="Aerts A."/>
            <person name="Otillar R.P."/>
            <person name="Terry A.Y."/>
            <person name="Boore J.L."/>
            <person name="Grigoriev I.V."/>
            <person name="Lindberg D.R."/>
            <person name="Seaver E.C."/>
            <person name="Weisblat D.A."/>
            <person name="Putnam N.H."/>
            <person name="Rokhsar D.S."/>
        </authorList>
    </citation>
    <scope>NUCLEOTIDE SEQUENCE</scope>
    <source>
        <strain evidence="10 12">I ESC-2004</strain>
    </source>
</reference>
<evidence type="ECO:0000256" key="9">
    <source>
        <dbReference type="RuleBase" id="RU364020"/>
    </source>
</evidence>
<feature type="transmembrane region" description="Helical" evidence="9">
    <location>
        <begin position="153"/>
        <end position="175"/>
    </location>
</feature>
<proteinExistence type="inferred from homology"/>
<reference evidence="12" key="1">
    <citation type="submission" date="2012-12" db="EMBL/GenBank/DDBJ databases">
        <authorList>
            <person name="Hellsten U."/>
            <person name="Grimwood J."/>
            <person name="Chapman J.A."/>
            <person name="Shapiro H."/>
            <person name="Aerts A."/>
            <person name="Otillar R.P."/>
            <person name="Terry A.Y."/>
            <person name="Boore J.L."/>
            <person name="Simakov O."/>
            <person name="Marletaz F."/>
            <person name="Cho S.-J."/>
            <person name="Edsinger-Gonzales E."/>
            <person name="Havlak P."/>
            <person name="Kuo D.-H."/>
            <person name="Larsson T."/>
            <person name="Lv J."/>
            <person name="Arendt D."/>
            <person name="Savage R."/>
            <person name="Osoegawa K."/>
            <person name="de Jong P."/>
            <person name="Lindberg D.R."/>
            <person name="Seaver E.C."/>
            <person name="Weisblat D.A."/>
            <person name="Putnam N.H."/>
            <person name="Grigoriev I.V."/>
            <person name="Rokhsar D.S."/>
        </authorList>
    </citation>
    <scope>NUCLEOTIDE SEQUENCE</scope>
    <source>
        <strain evidence="12">I ESC-2004</strain>
    </source>
</reference>
<reference evidence="11" key="3">
    <citation type="submission" date="2015-06" db="UniProtKB">
        <authorList>
            <consortium name="EnsemblMetazoa"/>
        </authorList>
    </citation>
    <scope>IDENTIFICATION</scope>
</reference>
<keyword evidence="12" id="KW-1185">Reference proteome</keyword>
<dbReference type="SUPFAM" id="SSF52540">
    <property type="entry name" value="P-loop containing nucleoside triphosphate hydrolases"/>
    <property type="match status" value="1"/>
</dbReference>
<dbReference type="EnsemblMetazoa" id="CapteT216064">
    <property type="protein sequence ID" value="CapteP216064"/>
    <property type="gene ID" value="CapteG216064"/>
</dbReference>
<keyword evidence="6 9" id="KW-0333">Golgi apparatus</keyword>
<dbReference type="GO" id="GO:0016051">
    <property type="term" value="P:carbohydrate biosynthetic process"/>
    <property type="evidence" value="ECO:0007669"/>
    <property type="project" value="InterPro"/>
</dbReference>
<dbReference type="GO" id="GO:0008146">
    <property type="term" value="F:sulfotransferase activity"/>
    <property type="evidence" value="ECO:0007669"/>
    <property type="project" value="InterPro"/>
</dbReference>
<evidence type="ECO:0000313" key="10">
    <source>
        <dbReference type="EMBL" id="ELT96526.1"/>
    </source>
</evidence>
<name>R7TYL9_CAPTE</name>
<dbReference type="Pfam" id="PF03567">
    <property type="entry name" value="Sulfotransfer_2"/>
    <property type="match status" value="1"/>
</dbReference>
<evidence type="ECO:0000256" key="5">
    <source>
        <dbReference type="ARBA" id="ARBA00022989"/>
    </source>
</evidence>
<dbReference type="GO" id="GO:0000139">
    <property type="term" value="C:Golgi membrane"/>
    <property type="evidence" value="ECO:0007669"/>
    <property type="project" value="UniProtKB-SubCell"/>
</dbReference>